<evidence type="ECO:0000256" key="5">
    <source>
        <dbReference type="ARBA" id="ARBA00022723"/>
    </source>
</evidence>
<dbReference type="Gene3D" id="1.10.630.10">
    <property type="entry name" value="Cytochrome P450"/>
    <property type="match status" value="1"/>
</dbReference>
<dbReference type="Proteomes" id="UP000294933">
    <property type="component" value="Unassembled WGS sequence"/>
</dbReference>
<keyword evidence="4 9" id="KW-0349">Heme</keyword>
<dbReference type="InterPro" id="IPR001128">
    <property type="entry name" value="Cyt_P450"/>
</dbReference>
<feature type="binding site" description="axial binding residue" evidence="9">
    <location>
        <position position="467"/>
    </location>
    <ligand>
        <name>heme</name>
        <dbReference type="ChEBI" id="CHEBI:30413"/>
    </ligand>
    <ligandPart>
        <name>Fe</name>
        <dbReference type="ChEBI" id="CHEBI:18248"/>
    </ligandPart>
</feature>
<evidence type="ECO:0000256" key="7">
    <source>
        <dbReference type="ARBA" id="ARBA00023004"/>
    </source>
</evidence>
<dbReference type="PANTHER" id="PTHR24305:SF166">
    <property type="entry name" value="CYTOCHROME P450 12A4, MITOCHONDRIAL-RELATED"/>
    <property type="match status" value="1"/>
</dbReference>
<dbReference type="SUPFAM" id="SSF48264">
    <property type="entry name" value="Cytochrome P450"/>
    <property type="match status" value="1"/>
</dbReference>
<keyword evidence="5 9" id="KW-0479">Metal-binding</keyword>
<proteinExistence type="inferred from homology"/>
<accession>A0A4Y7PN58</accession>
<evidence type="ECO:0000256" key="11">
    <source>
        <dbReference type="SAM" id="Phobius"/>
    </source>
</evidence>
<name>A0A4Y7PN58_9AGAM</name>
<dbReference type="PRINTS" id="PR00463">
    <property type="entry name" value="EP450I"/>
</dbReference>
<evidence type="ECO:0000313" key="12">
    <source>
        <dbReference type="EMBL" id="TDL16834.1"/>
    </source>
</evidence>
<dbReference type="PANTHER" id="PTHR24305">
    <property type="entry name" value="CYTOCHROME P450"/>
    <property type="match status" value="1"/>
</dbReference>
<dbReference type="OrthoDB" id="1470350at2759"/>
<gene>
    <name evidence="12" type="ORF">BD410DRAFT_794936</name>
</gene>
<keyword evidence="8 10" id="KW-0503">Monooxygenase</keyword>
<dbReference type="InterPro" id="IPR002401">
    <property type="entry name" value="Cyt_P450_E_grp-I"/>
</dbReference>
<protein>
    <submittedName>
        <fullName evidence="12">Cytochrome P450</fullName>
    </submittedName>
</protein>
<reference evidence="12 13" key="1">
    <citation type="submission" date="2018-06" db="EMBL/GenBank/DDBJ databases">
        <title>A transcriptomic atlas of mushroom development highlights an independent origin of complex multicellularity.</title>
        <authorList>
            <consortium name="DOE Joint Genome Institute"/>
            <person name="Krizsan K."/>
            <person name="Almasi E."/>
            <person name="Merenyi Z."/>
            <person name="Sahu N."/>
            <person name="Viragh M."/>
            <person name="Koszo T."/>
            <person name="Mondo S."/>
            <person name="Kiss B."/>
            <person name="Balint B."/>
            <person name="Kues U."/>
            <person name="Barry K."/>
            <person name="Hegedus J.C."/>
            <person name="Henrissat B."/>
            <person name="Johnson J."/>
            <person name="Lipzen A."/>
            <person name="Ohm R."/>
            <person name="Nagy I."/>
            <person name="Pangilinan J."/>
            <person name="Yan J."/>
            <person name="Xiong Y."/>
            <person name="Grigoriev I.V."/>
            <person name="Hibbett D.S."/>
            <person name="Nagy L.G."/>
        </authorList>
    </citation>
    <scope>NUCLEOTIDE SEQUENCE [LARGE SCALE GENOMIC DNA]</scope>
    <source>
        <strain evidence="12 13">SZMC22713</strain>
    </source>
</reference>
<comment type="pathway">
    <text evidence="2">Secondary metabolite biosynthesis.</text>
</comment>
<dbReference type="PRINTS" id="PR00385">
    <property type="entry name" value="P450"/>
</dbReference>
<keyword evidence="6 10" id="KW-0560">Oxidoreductase</keyword>
<evidence type="ECO:0000313" key="13">
    <source>
        <dbReference type="Proteomes" id="UP000294933"/>
    </source>
</evidence>
<organism evidence="12 13">
    <name type="scientific">Rickenella mellea</name>
    <dbReference type="NCBI Taxonomy" id="50990"/>
    <lineage>
        <taxon>Eukaryota</taxon>
        <taxon>Fungi</taxon>
        <taxon>Dikarya</taxon>
        <taxon>Basidiomycota</taxon>
        <taxon>Agaricomycotina</taxon>
        <taxon>Agaricomycetes</taxon>
        <taxon>Hymenochaetales</taxon>
        <taxon>Rickenellaceae</taxon>
        <taxon>Rickenella</taxon>
    </lineage>
</organism>
<comment type="cofactor">
    <cofactor evidence="1 9">
        <name>heme</name>
        <dbReference type="ChEBI" id="CHEBI:30413"/>
    </cofactor>
</comment>
<evidence type="ECO:0000256" key="6">
    <source>
        <dbReference type="ARBA" id="ARBA00023002"/>
    </source>
</evidence>
<evidence type="ECO:0000256" key="3">
    <source>
        <dbReference type="ARBA" id="ARBA00010617"/>
    </source>
</evidence>
<dbReference type="AlphaFoldDB" id="A0A4Y7PN58"/>
<dbReference type="PROSITE" id="PS00086">
    <property type="entry name" value="CYTOCHROME_P450"/>
    <property type="match status" value="1"/>
</dbReference>
<dbReference type="STRING" id="50990.A0A4Y7PN58"/>
<keyword evidence="11" id="KW-0472">Membrane</keyword>
<dbReference type="GO" id="GO:0016705">
    <property type="term" value="F:oxidoreductase activity, acting on paired donors, with incorporation or reduction of molecular oxygen"/>
    <property type="evidence" value="ECO:0007669"/>
    <property type="project" value="InterPro"/>
</dbReference>
<evidence type="ECO:0000256" key="10">
    <source>
        <dbReference type="RuleBase" id="RU000461"/>
    </source>
</evidence>
<evidence type="ECO:0000256" key="1">
    <source>
        <dbReference type="ARBA" id="ARBA00001971"/>
    </source>
</evidence>
<dbReference type="GO" id="GO:0005506">
    <property type="term" value="F:iron ion binding"/>
    <property type="evidence" value="ECO:0007669"/>
    <property type="project" value="InterPro"/>
</dbReference>
<keyword evidence="11" id="KW-1133">Transmembrane helix</keyword>
<keyword evidence="13" id="KW-1185">Reference proteome</keyword>
<comment type="similarity">
    <text evidence="3 10">Belongs to the cytochrome P450 family.</text>
</comment>
<feature type="transmembrane region" description="Helical" evidence="11">
    <location>
        <begin position="20"/>
        <end position="37"/>
    </location>
</feature>
<evidence type="ECO:0000256" key="9">
    <source>
        <dbReference type="PIRSR" id="PIRSR602401-1"/>
    </source>
</evidence>
<dbReference type="GO" id="GO:0004497">
    <property type="term" value="F:monooxygenase activity"/>
    <property type="evidence" value="ECO:0007669"/>
    <property type="project" value="UniProtKB-KW"/>
</dbReference>
<evidence type="ECO:0000256" key="2">
    <source>
        <dbReference type="ARBA" id="ARBA00005179"/>
    </source>
</evidence>
<dbReference type="InterPro" id="IPR050121">
    <property type="entry name" value="Cytochrome_P450_monoxygenase"/>
</dbReference>
<dbReference type="EMBL" id="ML170234">
    <property type="protein sequence ID" value="TDL16834.1"/>
    <property type="molecule type" value="Genomic_DNA"/>
</dbReference>
<keyword evidence="7 9" id="KW-0408">Iron</keyword>
<keyword evidence="11" id="KW-0812">Transmembrane</keyword>
<dbReference type="GO" id="GO:0020037">
    <property type="term" value="F:heme binding"/>
    <property type="evidence" value="ECO:0007669"/>
    <property type="project" value="InterPro"/>
</dbReference>
<sequence>MAVISDFLQLDRPLSAFPTYAALILAFLLFIFLRFILAPEKFKGVPQPPLPSWIWGHMHKTHNTPAGEHYGQWINKYGPTIKINAPLFAGKLLVTADPAAIHHMFTTRCYDYTKSDLIRPFVERVVGRGLIWAEGDLHRLQRKQVVPAFSPEVVNRMEPAVSEVSHKTAAKLSSMVAEGESIIDMHDMMGKTTLDIFGLVALNHDFNCLEGGGADIRHQVKQQANDFITFSGFLAAAMLRAIPATARLPIKSISEQGSIRRVISPLARELIVRGKNEGEVSEFKGNDFMSTMLRNGEMTDENLIANVVTFIVAGYDSTSGSITWGLYALARNQEAQTKLREELLALGREPTVKDLTNMEQLPYFEAVCKETLRMYPVTDAERVAHEDDVIPLRFPIITPEGEQISAIPVKKGDTMIIPIICSNRLNAVWGDGDTWRPERWLGELPPKDQLVQGWANMLTFSEGPRSCIGFRLAILEMKVILATLIRRFVFSVPSDDFEVYGRYFATLIPVVKGQDSKGAYMPLKVTPYEE</sequence>
<dbReference type="VEuPathDB" id="FungiDB:BD410DRAFT_794936"/>
<evidence type="ECO:0000256" key="8">
    <source>
        <dbReference type="ARBA" id="ARBA00023033"/>
    </source>
</evidence>
<dbReference type="InterPro" id="IPR036396">
    <property type="entry name" value="Cyt_P450_sf"/>
</dbReference>
<dbReference type="Pfam" id="PF00067">
    <property type="entry name" value="p450"/>
    <property type="match status" value="1"/>
</dbReference>
<evidence type="ECO:0000256" key="4">
    <source>
        <dbReference type="ARBA" id="ARBA00022617"/>
    </source>
</evidence>
<dbReference type="InterPro" id="IPR017972">
    <property type="entry name" value="Cyt_P450_CS"/>
</dbReference>